<proteinExistence type="predicted"/>
<accession>A0A838Y4H3</accession>
<dbReference type="AlphaFoldDB" id="A0A838Y4H3"/>
<evidence type="ECO:0000313" key="2">
    <source>
        <dbReference type="Proteomes" id="UP000545606"/>
    </source>
</evidence>
<gene>
    <name evidence="1" type="ORF">H2Z84_03705</name>
</gene>
<comment type="caution">
    <text evidence="1">The sequence shown here is derived from an EMBL/GenBank/DDBJ whole genome shotgun (WGS) entry which is preliminary data.</text>
</comment>
<evidence type="ECO:0000313" key="1">
    <source>
        <dbReference type="EMBL" id="MBA4707499.1"/>
    </source>
</evidence>
<protein>
    <submittedName>
        <fullName evidence="1">Type IV secretion protein Rhs</fullName>
    </submittedName>
</protein>
<dbReference type="SUPFAM" id="SSF69279">
    <property type="entry name" value="Phage tail proteins"/>
    <property type="match status" value="1"/>
</dbReference>
<reference evidence="1 2" key="1">
    <citation type="submission" date="2020-07" db="EMBL/GenBank/DDBJ databases">
        <title>Draft genome sequence of violacein-producing bacteria and related species.</title>
        <authorList>
            <person name="Wilson H.S."/>
            <person name="De Leon M.E."/>
        </authorList>
    </citation>
    <scope>NUCLEOTIDE SEQUENCE [LARGE SCALE GENOMIC DNA]</scope>
    <source>
        <strain evidence="1 2">HSC-21Su07</strain>
    </source>
</reference>
<dbReference type="EMBL" id="JACERN010000014">
    <property type="protein sequence ID" value="MBA4707499.1"/>
    <property type="molecule type" value="Genomic_DNA"/>
</dbReference>
<name>A0A838Y4H3_9NEIS</name>
<keyword evidence="2" id="KW-1185">Reference proteome</keyword>
<dbReference type="Proteomes" id="UP000545606">
    <property type="component" value="Unassembled WGS sequence"/>
</dbReference>
<organism evidence="1 2">
    <name type="scientific">Aquitalea aquatica</name>
    <dbReference type="NCBI Taxonomy" id="3044273"/>
    <lineage>
        <taxon>Bacteria</taxon>
        <taxon>Pseudomonadati</taxon>
        <taxon>Pseudomonadota</taxon>
        <taxon>Betaproteobacteria</taxon>
        <taxon>Neisseriales</taxon>
        <taxon>Chromobacteriaceae</taxon>
        <taxon>Aquitalea</taxon>
    </lineage>
</organism>
<sequence length="371" mass="41001">MDVNQILPSHARQIVGRCLLAGTEVPFVSFDVDNNSFGAADTFSVTFAVSALPASFGLLKWWANQTSIEVEIHAEITASGQTSKAQLIVGDVDTWRFNPARMEVIVEGRDFTGRLIDAKSAGESFKNSTSSQIATLLAYRHNLVPVVTATKGLFGEFYQIDSAHLSGEQSEWEILTTLAGFEGMQVYVSGNELHFEPQTDPTTADQYLIRWTPPGDKPYPQANVADDLQCERALTIAKGITVQVLSWHSRHKKTVPTIASYPKNAKSVTPGGSTPKTQTYRVIRNGLTPEDAMKKAEEIYRQIIQHEMKVSGSMPGDNLLTPQTIIRVEGTDSPFDQLYYCDSVRRSLSFEEGYRMSFTAKNHNPNTQVSG</sequence>